<sequence>MLAATSMDRDESPAPFHVALRILSSERSIPEKLAVYLRDVMTQALQIASDPDTIDGETLPEAIRLALDLRESDALRAAVGMVGAGTISAELAREILSAEHKFAVTR</sequence>
<reference evidence="2" key="1">
    <citation type="submission" date="2012-02" db="EMBL/GenBank/DDBJ databases">
        <title>Complete sequence of Mesorhizobium australicum WSM2073.</title>
        <authorList>
            <person name="Lucas S."/>
            <person name="Han J."/>
            <person name="Lapidus A."/>
            <person name="Cheng J.-F."/>
            <person name="Goodwin L."/>
            <person name="Pitluck S."/>
            <person name="Peters L."/>
            <person name="Gu W."/>
            <person name="Detter J.C."/>
            <person name="Han C."/>
            <person name="Tapia R."/>
            <person name="Land M."/>
            <person name="Hauser L."/>
            <person name="Kyrpides N."/>
            <person name="Ivanova N."/>
            <person name="Pagani I."/>
            <person name="Reeve W.G."/>
            <person name="Howieson J.G."/>
            <person name="Tiwari R.P."/>
            <person name="O'Hara G.W."/>
            <person name="Atkins C.A."/>
            <person name="Ronson C.W."/>
            <person name="Nandasena K.G."/>
            <person name="Woyke T."/>
        </authorList>
    </citation>
    <scope>NUCLEOTIDE SEQUENCE [LARGE SCALE GENOMIC DNA]</scope>
    <source>
        <strain evidence="2">LMG 24608 / HAMBI 3006 / WSM2073</strain>
    </source>
</reference>
<keyword evidence="2" id="KW-1185">Reference proteome</keyword>
<gene>
    <name evidence="1" type="ordered locus">Mesau_00920</name>
</gene>
<dbReference type="Proteomes" id="UP000010998">
    <property type="component" value="Chromosome"/>
</dbReference>
<evidence type="ECO:0000313" key="1">
    <source>
        <dbReference type="EMBL" id="AGB43404.1"/>
    </source>
</evidence>
<organism evidence="1 2">
    <name type="scientific">Mesorhizobium australicum (strain HAMBI 3006 / LMG 24608 / WSM2073)</name>
    <dbReference type="NCBI Taxonomy" id="754035"/>
    <lineage>
        <taxon>Bacteria</taxon>
        <taxon>Pseudomonadati</taxon>
        <taxon>Pseudomonadota</taxon>
        <taxon>Alphaproteobacteria</taxon>
        <taxon>Hyphomicrobiales</taxon>
        <taxon>Phyllobacteriaceae</taxon>
        <taxon>Mesorhizobium</taxon>
    </lineage>
</organism>
<proteinExistence type="predicted"/>
<name>L0KGA0_MESAW</name>
<dbReference type="HOGENOM" id="CLU_2219995_0_0_5"/>
<dbReference type="STRING" id="754035.Mesau_00920"/>
<dbReference type="AlphaFoldDB" id="L0KGA0"/>
<dbReference type="KEGG" id="mam:Mesau_00920"/>
<accession>L0KGA0</accession>
<protein>
    <submittedName>
        <fullName evidence="1">Uncharacterized protein</fullName>
    </submittedName>
</protein>
<dbReference type="EMBL" id="CP003358">
    <property type="protein sequence ID" value="AGB43404.1"/>
    <property type="molecule type" value="Genomic_DNA"/>
</dbReference>
<evidence type="ECO:0000313" key="2">
    <source>
        <dbReference type="Proteomes" id="UP000010998"/>
    </source>
</evidence>